<dbReference type="PROSITE" id="PS50928">
    <property type="entry name" value="ABC_TM1"/>
    <property type="match status" value="1"/>
</dbReference>
<evidence type="ECO:0000256" key="1">
    <source>
        <dbReference type="ARBA" id="ARBA00004651"/>
    </source>
</evidence>
<evidence type="ECO:0000259" key="8">
    <source>
        <dbReference type="PROSITE" id="PS50928"/>
    </source>
</evidence>
<dbReference type="SUPFAM" id="SSF161098">
    <property type="entry name" value="MetI-like"/>
    <property type="match status" value="1"/>
</dbReference>
<comment type="similarity">
    <text evidence="7">Belongs to the binding-protein-dependent transport system permease family.</text>
</comment>
<keyword evidence="3" id="KW-1003">Cell membrane</keyword>
<sequence>MEVLRKQLEYSPVNSKEALQLRPVVADGGGQAPGWLAPRNLLRALAPVLVLVIWNVLSVSGIISQRLFPSPLTVLQALWDLVVTGQLKSALAASLARGVIGLVIGVTLGIAAGTLAGLTRIGDQLLDSSFQIVRAIPFIAVVPLFVLWFGIDEKPKIILIALACIFPAYVNTYSGVRHVDPKLVESARLFGLRGIRLVIQIVLPSALPPILVGIRYSMSTALLALIVAEQLNSQNGIGTIILTANSALRIDIMIAGILIYAALGVLIDIGMRVVERRSMPWK</sequence>
<feature type="transmembrane region" description="Helical" evidence="7">
    <location>
        <begin position="197"/>
        <end position="216"/>
    </location>
</feature>
<evidence type="ECO:0000313" key="9">
    <source>
        <dbReference type="EMBL" id="MBD1597951.1"/>
    </source>
</evidence>
<keyword evidence="4 7" id="KW-0812">Transmembrane</keyword>
<comment type="caution">
    <text evidence="9">The sequence shown here is derived from an EMBL/GenBank/DDBJ whole genome shotgun (WGS) entry which is preliminary data.</text>
</comment>
<evidence type="ECO:0000256" key="2">
    <source>
        <dbReference type="ARBA" id="ARBA00022448"/>
    </source>
</evidence>
<feature type="transmembrane region" description="Helical" evidence="7">
    <location>
        <begin position="157"/>
        <end position="176"/>
    </location>
</feature>
<name>A0ABR7YXS3_9PSED</name>
<dbReference type="PANTHER" id="PTHR30151:SF38">
    <property type="entry name" value="ALIPHATIC SULFONATES TRANSPORT PERMEASE PROTEIN SSUC-RELATED"/>
    <property type="match status" value="1"/>
</dbReference>
<dbReference type="Pfam" id="PF00528">
    <property type="entry name" value="BPD_transp_1"/>
    <property type="match status" value="1"/>
</dbReference>
<comment type="subcellular location">
    <subcellularLocation>
        <location evidence="1 7">Cell membrane</location>
        <topology evidence="1 7">Multi-pass membrane protein</topology>
    </subcellularLocation>
</comment>
<feature type="transmembrane region" description="Helical" evidence="7">
    <location>
        <begin position="131"/>
        <end position="151"/>
    </location>
</feature>
<organism evidence="9 10">
    <name type="scientific">Pseudomonas typographi</name>
    <dbReference type="NCBI Taxonomy" id="2715964"/>
    <lineage>
        <taxon>Bacteria</taxon>
        <taxon>Pseudomonadati</taxon>
        <taxon>Pseudomonadota</taxon>
        <taxon>Gammaproteobacteria</taxon>
        <taxon>Pseudomonadales</taxon>
        <taxon>Pseudomonadaceae</taxon>
        <taxon>Pseudomonas</taxon>
    </lineage>
</organism>
<keyword evidence="10" id="KW-1185">Reference proteome</keyword>
<dbReference type="Gene3D" id="1.10.3720.10">
    <property type="entry name" value="MetI-like"/>
    <property type="match status" value="1"/>
</dbReference>
<feature type="transmembrane region" description="Helical" evidence="7">
    <location>
        <begin position="44"/>
        <end position="63"/>
    </location>
</feature>
<gene>
    <name evidence="9" type="ORF">HAQ05_04365</name>
</gene>
<feature type="transmembrane region" description="Helical" evidence="7">
    <location>
        <begin position="99"/>
        <end position="119"/>
    </location>
</feature>
<feature type="domain" description="ABC transmembrane type-1" evidence="8">
    <location>
        <begin position="87"/>
        <end position="271"/>
    </location>
</feature>
<dbReference type="PANTHER" id="PTHR30151">
    <property type="entry name" value="ALKANE SULFONATE ABC TRANSPORTER-RELATED, MEMBRANE SUBUNIT"/>
    <property type="match status" value="1"/>
</dbReference>
<proteinExistence type="inferred from homology"/>
<keyword evidence="2 7" id="KW-0813">Transport</keyword>
<evidence type="ECO:0000256" key="4">
    <source>
        <dbReference type="ARBA" id="ARBA00022692"/>
    </source>
</evidence>
<dbReference type="EMBL" id="JAAOCA010000004">
    <property type="protein sequence ID" value="MBD1597951.1"/>
    <property type="molecule type" value="Genomic_DNA"/>
</dbReference>
<dbReference type="InterPro" id="IPR035906">
    <property type="entry name" value="MetI-like_sf"/>
</dbReference>
<evidence type="ECO:0000313" key="10">
    <source>
        <dbReference type="Proteomes" id="UP000805841"/>
    </source>
</evidence>
<keyword evidence="5 7" id="KW-1133">Transmembrane helix</keyword>
<dbReference type="CDD" id="cd06261">
    <property type="entry name" value="TM_PBP2"/>
    <property type="match status" value="1"/>
</dbReference>
<accession>A0ABR7YXS3</accession>
<reference evidence="9 10" key="1">
    <citation type="journal article" date="2020" name="Insects">
        <title>Bacteria Belonging to Pseudomonas typographi sp. nov. from the Bark Beetle Ips typographus Have Genomic Potential to Aid in the Host Ecology.</title>
        <authorList>
            <person name="Peral-Aranega E."/>
            <person name="Saati-Santamaria Z."/>
            <person name="Kolarik M."/>
            <person name="Rivas R."/>
            <person name="Garcia-Fraile P."/>
        </authorList>
    </citation>
    <scope>NUCLEOTIDE SEQUENCE [LARGE SCALE GENOMIC DNA]</scope>
    <source>
        <strain evidence="9 10">CA3A</strain>
    </source>
</reference>
<dbReference type="InterPro" id="IPR000515">
    <property type="entry name" value="MetI-like"/>
</dbReference>
<feature type="transmembrane region" description="Helical" evidence="7">
    <location>
        <begin position="252"/>
        <end position="274"/>
    </location>
</feature>
<evidence type="ECO:0000256" key="3">
    <source>
        <dbReference type="ARBA" id="ARBA00022475"/>
    </source>
</evidence>
<dbReference type="RefSeq" id="WP_190417776.1">
    <property type="nucleotide sequence ID" value="NZ_JAAOCA010000004.1"/>
</dbReference>
<evidence type="ECO:0000256" key="6">
    <source>
        <dbReference type="ARBA" id="ARBA00023136"/>
    </source>
</evidence>
<dbReference type="Proteomes" id="UP000805841">
    <property type="component" value="Unassembled WGS sequence"/>
</dbReference>
<keyword evidence="6 7" id="KW-0472">Membrane</keyword>
<evidence type="ECO:0000256" key="5">
    <source>
        <dbReference type="ARBA" id="ARBA00022989"/>
    </source>
</evidence>
<protein>
    <submittedName>
        <fullName evidence="9">ABC transporter permease</fullName>
    </submittedName>
</protein>
<evidence type="ECO:0000256" key="7">
    <source>
        <dbReference type="RuleBase" id="RU363032"/>
    </source>
</evidence>